<keyword evidence="6 10" id="KW-0378">Hydrolase</keyword>
<comment type="caution">
    <text evidence="12">The sequence shown here is derived from an EMBL/GenBank/DDBJ whole genome shotgun (WGS) entry which is preliminary data.</text>
</comment>
<dbReference type="FunFam" id="3.40.50.1380:FF:000001">
    <property type="entry name" value="Bifunctional purine biosynthesis protein PurH"/>
    <property type="match status" value="1"/>
</dbReference>
<dbReference type="SMART" id="SM00798">
    <property type="entry name" value="AICARFT_IMPCHas"/>
    <property type="match status" value="1"/>
</dbReference>
<dbReference type="InterPro" id="IPR016193">
    <property type="entry name" value="Cytidine_deaminase-like"/>
</dbReference>
<evidence type="ECO:0000313" key="12">
    <source>
        <dbReference type="EMBL" id="MXO70432.1"/>
    </source>
</evidence>
<dbReference type="NCBIfam" id="TIGR00355">
    <property type="entry name" value="purH"/>
    <property type="match status" value="1"/>
</dbReference>
<dbReference type="PIRSF" id="PIRSF000414">
    <property type="entry name" value="AICARFT_IMPCHas"/>
    <property type="match status" value="1"/>
</dbReference>
<dbReference type="OrthoDB" id="9802065at2"/>
<comment type="pathway">
    <text evidence="2 10">Purine metabolism; IMP biosynthesis via de novo pathway; 5-formamido-1-(5-phospho-D-ribosyl)imidazole-4-carboxamide from 5-amino-1-(5-phospho-D-ribosyl)imidazole-4-carboxamide (10-formyl THF route): step 1/1.</text>
</comment>
<dbReference type="InterPro" id="IPR002695">
    <property type="entry name" value="PurH-like"/>
</dbReference>
<dbReference type="Gene3D" id="3.40.140.20">
    <property type="match status" value="2"/>
</dbReference>
<keyword evidence="4 10" id="KW-0808">Transferase</keyword>
<evidence type="ECO:0000313" key="13">
    <source>
        <dbReference type="Proteomes" id="UP000466966"/>
    </source>
</evidence>
<dbReference type="EC" id="3.5.4.10" evidence="10"/>
<name>A0A844YTJ4_9SPHN</name>
<evidence type="ECO:0000256" key="5">
    <source>
        <dbReference type="ARBA" id="ARBA00022755"/>
    </source>
</evidence>
<dbReference type="EMBL" id="WTYV01000001">
    <property type="protein sequence ID" value="MXO70432.1"/>
    <property type="molecule type" value="Genomic_DNA"/>
</dbReference>
<dbReference type="PROSITE" id="PS51855">
    <property type="entry name" value="MGS"/>
    <property type="match status" value="1"/>
</dbReference>
<dbReference type="InterPro" id="IPR024051">
    <property type="entry name" value="AICAR_Tfase_dup_dom_sf"/>
</dbReference>
<dbReference type="UniPathway" id="UPA00074">
    <property type="reaction ID" value="UER00133"/>
</dbReference>
<reference evidence="12 13" key="1">
    <citation type="submission" date="2019-12" db="EMBL/GenBank/DDBJ databases">
        <title>Genomic-based taxomic classification of the family Erythrobacteraceae.</title>
        <authorList>
            <person name="Xu L."/>
        </authorList>
    </citation>
    <scope>NUCLEOTIDE SEQUENCE [LARGE SCALE GENOMIC DNA]</scope>
    <source>
        <strain evidence="12 13">M0322</strain>
    </source>
</reference>
<evidence type="ECO:0000256" key="6">
    <source>
        <dbReference type="ARBA" id="ARBA00022801"/>
    </source>
</evidence>
<dbReference type="Gene3D" id="3.40.50.1380">
    <property type="entry name" value="Methylglyoxal synthase-like domain"/>
    <property type="match status" value="1"/>
</dbReference>
<keyword evidence="5 10" id="KW-0658">Purine biosynthesis</keyword>
<keyword evidence="13" id="KW-1185">Reference proteome</keyword>
<dbReference type="RefSeq" id="WP_160770353.1">
    <property type="nucleotide sequence ID" value="NZ_WTYV01000001.1"/>
</dbReference>
<dbReference type="AlphaFoldDB" id="A0A844YTJ4"/>
<dbReference type="PANTHER" id="PTHR11692:SF0">
    <property type="entry name" value="BIFUNCTIONAL PURINE BIOSYNTHESIS PROTEIN ATIC"/>
    <property type="match status" value="1"/>
</dbReference>
<protein>
    <recommendedName>
        <fullName evidence="10">Bifunctional purine biosynthesis protein PurH</fullName>
    </recommendedName>
    <domain>
        <recommendedName>
            <fullName evidence="10">Phosphoribosylaminoimidazolecarboxamide formyltransferase</fullName>
            <ecNumber evidence="10">2.1.2.3</ecNumber>
        </recommendedName>
        <alternativeName>
            <fullName evidence="10">AICAR transformylase</fullName>
        </alternativeName>
    </domain>
    <domain>
        <recommendedName>
            <fullName evidence="10">IMP cyclohydrolase</fullName>
            <ecNumber evidence="10">3.5.4.10</ecNumber>
        </recommendedName>
        <alternativeName>
            <fullName evidence="10">ATIC</fullName>
        </alternativeName>
        <alternativeName>
            <fullName evidence="10">IMP synthase</fullName>
        </alternativeName>
        <alternativeName>
            <fullName evidence="10">Inosinicase</fullName>
        </alternativeName>
    </domain>
</protein>
<dbReference type="GO" id="GO:0003937">
    <property type="term" value="F:IMP cyclohydrolase activity"/>
    <property type="evidence" value="ECO:0007669"/>
    <property type="project" value="UniProtKB-UniRule"/>
</dbReference>
<dbReference type="InterPro" id="IPR011607">
    <property type="entry name" value="MGS-like_dom"/>
</dbReference>
<dbReference type="InterPro" id="IPR036914">
    <property type="entry name" value="MGS-like_dom_sf"/>
</dbReference>
<evidence type="ECO:0000256" key="10">
    <source>
        <dbReference type="HAMAP-Rule" id="MF_00139"/>
    </source>
</evidence>
<evidence type="ECO:0000259" key="11">
    <source>
        <dbReference type="PROSITE" id="PS51855"/>
    </source>
</evidence>
<dbReference type="SUPFAM" id="SSF52335">
    <property type="entry name" value="Methylglyoxal synthase-like"/>
    <property type="match status" value="1"/>
</dbReference>
<evidence type="ECO:0000256" key="7">
    <source>
        <dbReference type="ARBA" id="ARBA00023268"/>
    </source>
</evidence>
<dbReference type="FunFam" id="3.40.140.20:FF:000001">
    <property type="entry name" value="Bifunctional purine biosynthesis protein PurH"/>
    <property type="match status" value="1"/>
</dbReference>
<proteinExistence type="inferred from homology"/>
<dbReference type="Proteomes" id="UP000466966">
    <property type="component" value="Unassembled WGS sequence"/>
</dbReference>
<dbReference type="GO" id="GO:0005829">
    <property type="term" value="C:cytosol"/>
    <property type="evidence" value="ECO:0007669"/>
    <property type="project" value="TreeGrafter"/>
</dbReference>
<dbReference type="FunFam" id="3.40.140.20:FF:000002">
    <property type="entry name" value="Bifunctional purine biosynthesis protein PurH"/>
    <property type="match status" value="1"/>
</dbReference>
<dbReference type="GO" id="GO:0004643">
    <property type="term" value="F:phosphoribosylaminoimidazolecarboxamide formyltransferase activity"/>
    <property type="evidence" value="ECO:0007669"/>
    <property type="project" value="UniProtKB-UniRule"/>
</dbReference>
<evidence type="ECO:0000256" key="3">
    <source>
        <dbReference type="ARBA" id="ARBA00007667"/>
    </source>
</evidence>
<comment type="domain">
    <text evidence="10">The IMP cyclohydrolase activity resides in the N-terminal region.</text>
</comment>
<comment type="similarity">
    <text evidence="3 10">Belongs to the PurH family.</text>
</comment>
<comment type="pathway">
    <text evidence="1 10">Purine metabolism; IMP biosynthesis via de novo pathway; IMP from 5-formamido-1-(5-phospho-D-ribosyl)imidazole-4-carboxamide: step 1/1.</text>
</comment>
<sequence length="539" mass="56159">MSTMAIRRALLSVSDKSGIVELAQALAARGVELVSTGGTAKAIRDAGLPVKDVADLTGFPEMMDGRVKTLHPVVHGGLLAVRDDAAHVASMEEHGIGPIDLLVINLYPFESTVAKGAARDEVVENIDIGGPAMVRSSAKNHAFVTVLTDPADYPELLAQLDADGGTSAAFRIRMAGKAYALTAAYDAAIASWFAFADAFGNPLGPDALKATPFPATLPLAFARKDELRYGENPHQSAAVYVPRGPATPGIPQARQLQGKELSYNNYNDADAALELIAEFAESDPAVAIIKHANPCGVAQASTLLAAYEAAFDCDRTSAFGGIVATNRPLDAETARAITGIFTEVVIAPGADEEAQAIFAAKKNLRLLLVDSLPRANRPGLQLKTIAGGLLVQSRDNGTISAADLKVVTKRAPTERELADCLFAWTVAKHVKSNAIVYAKDGVTAGIGAGQMNRRDSSRIAAIRAAESAEVAGWPASRTVGSAVASDAFFPFPDGLLAAAEAGATAVIQPGGAMNDADVIAAADEAGLAMVFTGMRHFRH</sequence>
<dbReference type="SUPFAM" id="SSF53927">
    <property type="entry name" value="Cytidine deaminase-like"/>
    <property type="match status" value="1"/>
</dbReference>
<dbReference type="GO" id="GO:0006189">
    <property type="term" value="P:'de novo' IMP biosynthetic process"/>
    <property type="evidence" value="ECO:0007669"/>
    <property type="project" value="UniProtKB-UniRule"/>
</dbReference>
<dbReference type="NCBIfam" id="NF002049">
    <property type="entry name" value="PRK00881.1"/>
    <property type="match status" value="1"/>
</dbReference>
<gene>
    <name evidence="10 12" type="primary">purH</name>
    <name evidence="12" type="ORF">GRI99_02150</name>
</gene>
<evidence type="ECO:0000256" key="1">
    <source>
        <dbReference type="ARBA" id="ARBA00004844"/>
    </source>
</evidence>
<comment type="catalytic activity">
    <reaction evidence="9 10">
        <text>IMP + H2O = 5-formamido-1-(5-phospho-D-ribosyl)imidazole-4-carboxamide</text>
        <dbReference type="Rhea" id="RHEA:18445"/>
        <dbReference type="ChEBI" id="CHEBI:15377"/>
        <dbReference type="ChEBI" id="CHEBI:58053"/>
        <dbReference type="ChEBI" id="CHEBI:58467"/>
        <dbReference type="EC" id="3.5.4.10"/>
    </reaction>
</comment>
<dbReference type="PANTHER" id="PTHR11692">
    <property type="entry name" value="BIFUNCTIONAL PURINE BIOSYNTHESIS PROTEIN PURH"/>
    <property type="match status" value="1"/>
</dbReference>
<keyword evidence="7 10" id="KW-0511">Multifunctional enzyme</keyword>
<dbReference type="CDD" id="cd01421">
    <property type="entry name" value="IMPCH"/>
    <property type="match status" value="1"/>
</dbReference>
<dbReference type="Pfam" id="PF02142">
    <property type="entry name" value="MGS"/>
    <property type="match status" value="1"/>
</dbReference>
<evidence type="ECO:0000256" key="4">
    <source>
        <dbReference type="ARBA" id="ARBA00022679"/>
    </source>
</evidence>
<evidence type="ECO:0000256" key="9">
    <source>
        <dbReference type="ARBA" id="ARBA00050687"/>
    </source>
</evidence>
<comment type="catalytic activity">
    <reaction evidence="8 10">
        <text>(6R)-10-formyltetrahydrofolate + 5-amino-1-(5-phospho-beta-D-ribosyl)imidazole-4-carboxamide = 5-formamido-1-(5-phospho-D-ribosyl)imidazole-4-carboxamide + (6S)-5,6,7,8-tetrahydrofolate</text>
        <dbReference type="Rhea" id="RHEA:22192"/>
        <dbReference type="ChEBI" id="CHEBI:57453"/>
        <dbReference type="ChEBI" id="CHEBI:58467"/>
        <dbReference type="ChEBI" id="CHEBI:58475"/>
        <dbReference type="ChEBI" id="CHEBI:195366"/>
        <dbReference type="EC" id="2.1.2.3"/>
    </reaction>
</comment>
<dbReference type="SMART" id="SM00851">
    <property type="entry name" value="MGS"/>
    <property type="match status" value="1"/>
</dbReference>
<evidence type="ECO:0000256" key="2">
    <source>
        <dbReference type="ARBA" id="ARBA00004954"/>
    </source>
</evidence>
<dbReference type="Pfam" id="PF01808">
    <property type="entry name" value="AICARFT_IMPCHas"/>
    <property type="match status" value="1"/>
</dbReference>
<evidence type="ECO:0000256" key="8">
    <source>
        <dbReference type="ARBA" id="ARBA00050488"/>
    </source>
</evidence>
<organism evidence="12 13">
    <name type="scientific">Alteraurantiacibacter buctensis</name>
    <dbReference type="NCBI Taxonomy" id="1503981"/>
    <lineage>
        <taxon>Bacteria</taxon>
        <taxon>Pseudomonadati</taxon>
        <taxon>Pseudomonadota</taxon>
        <taxon>Alphaproteobacteria</taxon>
        <taxon>Sphingomonadales</taxon>
        <taxon>Erythrobacteraceae</taxon>
        <taxon>Alteraurantiacibacter</taxon>
    </lineage>
</organism>
<feature type="domain" description="MGS-like" evidence="11">
    <location>
        <begin position="1"/>
        <end position="148"/>
    </location>
</feature>
<dbReference type="EC" id="2.1.2.3" evidence="10"/>
<accession>A0A844YTJ4</accession>
<dbReference type="HAMAP" id="MF_00139">
    <property type="entry name" value="PurH"/>
    <property type="match status" value="1"/>
</dbReference>